<dbReference type="Gene3D" id="2.130.10.80">
    <property type="entry name" value="Galactose oxidase/kelch, beta-propeller"/>
    <property type="match status" value="1"/>
</dbReference>
<dbReference type="EMBL" id="JAFIMR010000008">
    <property type="protein sequence ID" value="KAI1875369.1"/>
    <property type="molecule type" value="Genomic_DNA"/>
</dbReference>
<dbReference type="InterPro" id="IPR015202">
    <property type="entry name" value="GO-like_E_set"/>
</dbReference>
<dbReference type="Gene3D" id="2.60.120.260">
    <property type="entry name" value="Galactose-binding domain-like"/>
    <property type="match status" value="1"/>
</dbReference>
<dbReference type="InterPro" id="IPR008979">
    <property type="entry name" value="Galactose-bd-like_sf"/>
</dbReference>
<dbReference type="SUPFAM" id="SSF81296">
    <property type="entry name" value="E set domains"/>
    <property type="match status" value="1"/>
</dbReference>
<dbReference type="PROSITE" id="PS50022">
    <property type="entry name" value="FA58C_3"/>
    <property type="match status" value="1"/>
</dbReference>
<protein>
    <recommendedName>
        <fullName evidence="2">F5/8 type C domain-containing protein</fullName>
    </recommendedName>
</protein>
<comment type="caution">
    <text evidence="3">The sequence shown here is derived from an EMBL/GenBank/DDBJ whole genome shotgun (WGS) entry which is preliminary data.</text>
</comment>
<dbReference type="Gene3D" id="2.60.40.10">
    <property type="entry name" value="Immunoglobulins"/>
    <property type="match status" value="1"/>
</dbReference>
<dbReference type="InterPro" id="IPR011043">
    <property type="entry name" value="Gal_Oxase/kelch_b-propeller"/>
</dbReference>
<dbReference type="InterPro" id="IPR000421">
    <property type="entry name" value="FA58C"/>
</dbReference>
<dbReference type="AlphaFoldDB" id="A0A9Q0ASF1"/>
<feature type="signal peptide" evidence="1">
    <location>
        <begin position="1"/>
        <end position="23"/>
    </location>
</feature>
<evidence type="ECO:0000259" key="2">
    <source>
        <dbReference type="PROSITE" id="PS50022"/>
    </source>
</evidence>
<sequence length="666" mass="70788">MHYSLSFLSVPVSSLLLLPLAVAQQNFDWGKAISRTGWNVTADSFQTGNEAAKAIDGNTSTFWHTQYGDSVAPLPHYIQVDLTKSFVVNGISYQPRQDGNRNGDIGQHTITLSNDGITWTDPVEFGNYLSDKTTKYTFFSHASARYVRITAQSEAQGAGNQWSSMAELNVYSPDTSLSGDTFAPPAPSTKGRWDATVSLPIVPAAGAISGDNTVIFWSAFRPDLFSGGTGLTETALWDPRGQAVSEKTVTDTKHDMFCPGISMDANGVIVVTGGNDAAKTSVYNPANGAWTTAAQMKQGRGYQASTTIADGRVFTIGGSWSGTRDGGKNGEIYDSPTNTWQALNGCPESVIFTKDKGGIYRKDNHAWLFAWKSNSVFHAGPSNAMNWFNVSGTGSYKSAGTRLTAPDMMCGTATMYDAVNGYILAAGGSPDYEDSTATTNAYTIKLGNVNENPKVTQVASMAFPRAFGVAVVLPDGKTLVFGGQSWADPFTDTTAALPAELYDPGTSRWTTVAPIANPRTYHSIGLLLPDATVLSGGGGLCGTGCVQNHFDAQVYSPPYLFNSDGSRATRPVIKTVSAIQLKPGSVLTVATDVAATFSLVRYGSSTHTVNTDQRRVPLSASPIGSLNYNITLPSEPGVLLPGYWMLFALNSAGVPSVATQIKVLLP</sequence>
<keyword evidence="1" id="KW-0732">Signal</keyword>
<feature type="domain" description="F5/8 type C" evidence="2">
    <location>
        <begin position="15"/>
        <end position="173"/>
    </location>
</feature>
<dbReference type="CDD" id="cd00057">
    <property type="entry name" value="FA58C"/>
    <property type="match status" value="1"/>
</dbReference>
<dbReference type="CDD" id="cd02851">
    <property type="entry name" value="E_set_GO_C"/>
    <property type="match status" value="1"/>
</dbReference>
<evidence type="ECO:0000256" key="1">
    <source>
        <dbReference type="SAM" id="SignalP"/>
    </source>
</evidence>
<dbReference type="SUPFAM" id="SSF49785">
    <property type="entry name" value="Galactose-binding domain-like"/>
    <property type="match status" value="1"/>
</dbReference>
<dbReference type="Proteomes" id="UP000829685">
    <property type="component" value="Unassembled WGS sequence"/>
</dbReference>
<dbReference type="InterPro" id="IPR013783">
    <property type="entry name" value="Ig-like_fold"/>
</dbReference>
<accession>A0A9Q0ASF1</accession>
<dbReference type="SMART" id="SM00612">
    <property type="entry name" value="Kelch"/>
    <property type="match status" value="3"/>
</dbReference>
<evidence type="ECO:0000313" key="3">
    <source>
        <dbReference type="EMBL" id="KAI1875369.1"/>
    </source>
</evidence>
<dbReference type="SUPFAM" id="SSF50965">
    <property type="entry name" value="Galactose oxidase, central domain"/>
    <property type="match status" value="1"/>
</dbReference>
<name>A0A9Q0ASF1_9PEZI</name>
<evidence type="ECO:0000313" key="4">
    <source>
        <dbReference type="Proteomes" id="UP000829685"/>
    </source>
</evidence>
<organism evidence="3 4">
    <name type="scientific">Neoarthrinium moseri</name>
    <dbReference type="NCBI Taxonomy" id="1658444"/>
    <lineage>
        <taxon>Eukaryota</taxon>
        <taxon>Fungi</taxon>
        <taxon>Dikarya</taxon>
        <taxon>Ascomycota</taxon>
        <taxon>Pezizomycotina</taxon>
        <taxon>Sordariomycetes</taxon>
        <taxon>Xylariomycetidae</taxon>
        <taxon>Amphisphaeriales</taxon>
        <taxon>Apiosporaceae</taxon>
        <taxon>Neoarthrinium</taxon>
    </lineage>
</organism>
<proteinExistence type="predicted"/>
<dbReference type="PANTHER" id="PTHR32208">
    <property type="entry name" value="SECRETED PROTEIN-RELATED"/>
    <property type="match status" value="1"/>
</dbReference>
<dbReference type="OrthoDB" id="2019572at2759"/>
<dbReference type="Pfam" id="PF09118">
    <property type="entry name" value="GO-like_E_set"/>
    <property type="match status" value="1"/>
</dbReference>
<keyword evidence="4" id="KW-1185">Reference proteome</keyword>
<dbReference type="InterPro" id="IPR006652">
    <property type="entry name" value="Kelch_1"/>
</dbReference>
<feature type="chain" id="PRO_5040311364" description="F5/8 type C domain-containing protein" evidence="1">
    <location>
        <begin position="24"/>
        <end position="666"/>
    </location>
</feature>
<dbReference type="InterPro" id="IPR037293">
    <property type="entry name" value="Gal_Oxidase_central_sf"/>
</dbReference>
<dbReference type="PANTHER" id="PTHR32208:SF68">
    <property type="entry name" value="GALACTOSE OXIDASE"/>
    <property type="match status" value="1"/>
</dbReference>
<dbReference type="InterPro" id="IPR014756">
    <property type="entry name" value="Ig_E-set"/>
</dbReference>
<gene>
    <name evidence="3" type="ORF">JX265_004427</name>
</gene>
<reference evidence="3" key="1">
    <citation type="submission" date="2021-03" db="EMBL/GenBank/DDBJ databases">
        <title>Revisited historic fungal species revealed as producer of novel bioactive compounds through whole genome sequencing and comparative genomics.</title>
        <authorList>
            <person name="Vignolle G.A."/>
            <person name="Hochenegger N."/>
            <person name="Mach R.L."/>
            <person name="Mach-Aigner A.R."/>
            <person name="Javad Rahimi M."/>
            <person name="Salim K.A."/>
            <person name="Chan C.M."/>
            <person name="Lim L.B.L."/>
            <person name="Cai F."/>
            <person name="Druzhinina I.S."/>
            <person name="U'Ren J.M."/>
            <person name="Derntl C."/>
        </authorList>
    </citation>
    <scope>NUCLEOTIDE SEQUENCE</scope>
    <source>
        <strain evidence="3">TUCIM 5799</strain>
    </source>
</reference>
<dbReference type="Pfam" id="PF00754">
    <property type="entry name" value="F5_F8_type_C"/>
    <property type="match status" value="1"/>
</dbReference>